<gene>
    <name evidence="6" type="ORF">E5A74_17875</name>
</gene>
<accession>A0A4S1W8F6</accession>
<dbReference type="Proteomes" id="UP000309848">
    <property type="component" value="Unassembled WGS sequence"/>
</dbReference>
<feature type="domain" description="CENP-V/GFA" evidence="5">
    <location>
        <begin position="8"/>
        <end position="111"/>
    </location>
</feature>
<evidence type="ECO:0000256" key="4">
    <source>
        <dbReference type="ARBA" id="ARBA00023239"/>
    </source>
</evidence>
<reference evidence="6 7" key="1">
    <citation type="submission" date="2019-04" db="EMBL/GenBank/DDBJ databases">
        <title>Sphingomonas psychrotolerans sp. nov., isolated from soil in the Tianshan Mountains, Xinjiang, China.</title>
        <authorList>
            <person name="Luo Y."/>
            <person name="Sheng H."/>
        </authorList>
    </citation>
    <scope>NUCLEOTIDE SEQUENCE [LARGE SCALE GENOMIC DNA]</scope>
    <source>
        <strain evidence="6 7">KIS18-15</strain>
    </source>
</reference>
<evidence type="ECO:0000256" key="1">
    <source>
        <dbReference type="ARBA" id="ARBA00005495"/>
    </source>
</evidence>
<dbReference type="GO" id="GO:0046872">
    <property type="term" value="F:metal ion binding"/>
    <property type="evidence" value="ECO:0007669"/>
    <property type="project" value="UniProtKB-KW"/>
</dbReference>
<evidence type="ECO:0000256" key="3">
    <source>
        <dbReference type="ARBA" id="ARBA00022833"/>
    </source>
</evidence>
<dbReference type="OrthoDB" id="7186766at2"/>
<evidence type="ECO:0000313" key="7">
    <source>
        <dbReference type="Proteomes" id="UP000309848"/>
    </source>
</evidence>
<proteinExistence type="inferred from homology"/>
<keyword evidence="7" id="KW-1185">Reference proteome</keyword>
<protein>
    <submittedName>
        <fullName evidence="6">GFA family protein</fullName>
    </submittedName>
</protein>
<evidence type="ECO:0000259" key="5">
    <source>
        <dbReference type="PROSITE" id="PS51891"/>
    </source>
</evidence>
<dbReference type="EMBL" id="SRXU01000009">
    <property type="protein sequence ID" value="TGX38703.1"/>
    <property type="molecule type" value="Genomic_DNA"/>
</dbReference>
<sequence length="152" mass="16604">MTDAAGTVEGGCRCERVRFRLSGPPIFTAACHCRGCQKMTASAYSVSGAWPTERFEVIAGEPVIGGMHGESRHYFCGHCLSWMFTRPAGFDSFVNVRTTLLDTPPADPPFVDTFTSESLPWAKTGATHRFATFPPPEAFEPLTQEFARVHAG</sequence>
<name>A0A4S1W8F6_9SPHN</name>
<dbReference type="PANTHER" id="PTHR33337">
    <property type="entry name" value="GFA DOMAIN-CONTAINING PROTEIN"/>
    <property type="match status" value="1"/>
</dbReference>
<comment type="similarity">
    <text evidence="1">Belongs to the Gfa family.</text>
</comment>
<dbReference type="SUPFAM" id="SSF51316">
    <property type="entry name" value="Mss4-like"/>
    <property type="match status" value="1"/>
</dbReference>
<dbReference type="PROSITE" id="PS51891">
    <property type="entry name" value="CENP_V_GFA"/>
    <property type="match status" value="1"/>
</dbReference>
<dbReference type="InterPro" id="IPR011057">
    <property type="entry name" value="Mss4-like_sf"/>
</dbReference>
<dbReference type="InterPro" id="IPR006913">
    <property type="entry name" value="CENP-V/GFA"/>
</dbReference>
<dbReference type="AlphaFoldDB" id="A0A4S1W8F6"/>
<evidence type="ECO:0000313" key="6">
    <source>
        <dbReference type="EMBL" id="TGX38703.1"/>
    </source>
</evidence>
<keyword evidence="4" id="KW-0456">Lyase</keyword>
<comment type="caution">
    <text evidence="6">The sequence shown here is derived from an EMBL/GenBank/DDBJ whole genome shotgun (WGS) entry which is preliminary data.</text>
</comment>
<dbReference type="Gene3D" id="3.90.1590.10">
    <property type="entry name" value="glutathione-dependent formaldehyde- activating enzyme (gfa)"/>
    <property type="match status" value="1"/>
</dbReference>
<evidence type="ECO:0000256" key="2">
    <source>
        <dbReference type="ARBA" id="ARBA00022723"/>
    </source>
</evidence>
<dbReference type="RefSeq" id="WP_135986997.1">
    <property type="nucleotide sequence ID" value="NZ_JAASQM010000003.1"/>
</dbReference>
<keyword evidence="3" id="KW-0862">Zinc</keyword>
<dbReference type="GO" id="GO:0016846">
    <property type="term" value="F:carbon-sulfur lyase activity"/>
    <property type="evidence" value="ECO:0007669"/>
    <property type="project" value="InterPro"/>
</dbReference>
<dbReference type="Pfam" id="PF04828">
    <property type="entry name" value="GFA"/>
    <property type="match status" value="1"/>
</dbReference>
<keyword evidence="2" id="KW-0479">Metal-binding</keyword>
<dbReference type="PANTHER" id="PTHR33337:SF40">
    <property type="entry name" value="CENP-V_GFA DOMAIN-CONTAINING PROTEIN-RELATED"/>
    <property type="match status" value="1"/>
</dbReference>
<organism evidence="6 7">
    <name type="scientific">Sphingomonas naasensis</name>
    <dbReference type="NCBI Taxonomy" id="1344951"/>
    <lineage>
        <taxon>Bacteria</taxon>
        <taxon>Pseudomonadati</taxon>
        <taxon>Pseudomonadota</taxon>
        <taxon>Alphaproteobacteria</taxon>
        <taxon>Sphingomonadales</taxon>
        <taxon>Sphingomonadaceae</taxon>
        <taxon>Sphingomonas</taxon>
    </lineage>
</organism>